<dbReference type="STRING" id="1348662.CARG_00230"/>
<reference evidence="3 4" key="1">
    <citation type="journal article" date="2013" name="Genome Announc.">
        <title>Whole-Genome Sequence of the Clinical Strain Corynebacterium argentoratense DSM 44202, Isolated from a Human Throat Specimen.</title>
        <authorList>
            <person name="Bomholt C."/>
            <person name="Glaub A."/>
            <person name="Gravermann K."/>
            <person name="Albersmeier A."/>
            <person name="Brinkrolf K."/>
            <person name="Ruckert C."/>
            <person name="Tauch A."/>
        </authorList>
    </citation>
    <scope>NUCLEOTIDE SEQUENCE [LARGE SCALE GENOMIC DNA]</scope>
    <source>
        <strain evidence="3">DSM 44202</strain>
    </source>
</reference>
<dbReference type="HOGENOM" id="CLU_058592_1_1_11"/>
<dbReference type="Proteomes" id="UP000016943">
    <property type="component" value="Chromosome"/>
</dbReference>
<dbReference type="KEGG" id="caz:CARG_00230"/>
<dbReference type="PATRIC" id="fig|1348662.3.peg.44"/>
<sequence>MNKTKTHQRRRVATAILATLGVAASALTAPQAHALTIDPGTVPGRTTVAIHNDNGTEYDTPGAHAQGPAESLAKLLLAHWVLRHGVPADKALVDPMIRLSDDGIATHLDHTYPNAIRDVVNDYHLTETTPGAYWGATSTSMHDIARFAQELRRDPGAAPIINAMAGAAPVASDGYAQNYGTATIPGVWATKFGWADDGSINTTVSIGPDYVIAARTYGPAHQLTDDLAGVRAAAAGGAVTAAPGAVGGAPSINVGSSSVPGIYGSELKARLAPSDPLGLRNAIPDAAILPRF</sequence>
<dbReference type="SUPFAM" id="SSF56601">
    <property type="entry name" value="beta-lactamase/transpeptidase-like"/>
    <property type="match status" value="1"/>
</dbReference>
<dbReference type="AlphaFoldDB" id="U3GUX2"/>
<evidence type="ECO:0000313" key="4">
    <source>
        <dbReference type="Proteomes" id="UP000016943"/>
    </source>
</evidence>
<keyword evidence="2" id="KW-0732">Signal</keyword>
<dbReference type="GeneID" id="78250661"/>
<evidence type="ECO:0000256" key="2">
    <source>
        <dbReference type="SAM" id="SignalP"/>
    </source>
</evidence>
<keyword evidence="4" id="KW-1185">Reference proteome</keyword>
<evidence type="ECO:0000256" key="1">
    <source>
        <dbReference type="SAM" id="MobiDB-lite"/>
    </source>
</evidence>
<dbReference type="InterPro" id="IPR006311">
    <property type="entry name" value="TAT_signal"/>
</dbReference>
<gene>
    <name evidence="3" type="ORF">CARG_00230</name>
</gene>
<dbReference type="Gene3D" id="3.40.710.10">
    <property type="entry name" value="DD-peptidase/beta-lactamase superfamily"/>
    <property type="match status" value="1"/>
</dbReference>
<dbReference type="RefSeq" id="WP_020975374.1">
    <property type="nucleotide sequence ID" value="NC_022198.1"/>
</dbReference>
<feature type="signal peptide" evidence="2">
    <location>
        <begin position="1"/>
        <end position="34"/>
    </location>
</feature>
<accession>U3GUX2</accession>
<dbReference type="OrthoDB" id="4535618at2"/>
<feature type="chain" id="PRO_5004643088" evidence="2">
    <location>
        <begin position="35"/>
        <end position="292"/>
    </location>
</feature>
<name>U3GUX2_9CORY</name>
<dbReference type="EMBL" id="CP006365">
    <property type="protein sequence ID" value="AGU14253.1"/>
    <property type="molecule type" value="Genomic_DNA"/>
</dbReference>
<dbReference type="eggNOG" id="COG1686">
    <property type="taxonomic scope" value="Bacteria"/>
</dbReference>
<proteinExistence type="predicted"/>
<evidence type="ECO:0000313" key="3">
    <source>
        <dbReference type="EMBL" id="AGU14253.1"/>
    </source>
</evidence>
<feature type="region of interest" description="Disordered" evidence="1">
    <location>
        <begin position="38"/>
        <end position="66"/>
    </location>
</feature>
<protein>
    <submittedName>
        <fullName evidence="3">Uncharacterized protein</fullName>
    </submittedName>
</protein>
<organism evidence="3 4">
    <name type="scientific">Corynebacterium argentoratense DSM 44202</name>
    <dbReference type="NCBI Taxonomy" id="1348662"/>
    <lineage>
        <taxon>Bacteria</taxon>
        <taxon>Bacillati</taxon>
        <taxon>Actinomycetota</taxon>
        <taxon>Actinomycetes</taxon>
        <taxon>Mycobacteriales</taxon>
        <taxon>Corynebacteriaceae</taxon>
        <taxon>Corynebacterium</taxon>
    </lineage>
</organism>
<dbReference type="PROSITE" id="PS51318">
    <property type="entry name" value="TAT"/>
    <property type="match status" value="1"/>
</dbReference>
<dbReference type="InterPro" id="IPR012338">
    <property type="entry name" value="Beta-lactam/transpept-like"/>
</dbReference>